<dbReference type="InterPro" id="IPR000160">
    <property type="entry name" value="GGDEF_dom"/>
</dbReference>
<dbReference type="Pfam" id="PF00990">
    <property type="entry name" value="GGDEF"/>
    <property type="match status" value="1"/>
</dbReference>
<dbReference type="InterPro" id="IPR029016">
    <property type="entry name" value="GAF-like_dom_sf"/>
</dbReference>
<dbReference type="PANTHER" id="PTHR46663">
    <property type="entry name" value="DIGUANYLATE CYCLASE DGCT-RELATED"/>
    <property type="match status" value="1"/>
</dbReference>
<dbReference type="SUPFAM" id="SSF55781">
    <property type="entry name" value="GAF domain-like"/>
    <property type="match status" value="2"/>
</dbReference>
<protein>
    <submittedName>
        <fullName evidence="2">Putative Diguanylate cyclase</fullName>
        <ecNumber evidence="2">2.7.7.65</ecNumber>
    </submittedName>
</protein>
<dbReference type="InterPro" id="IPR003018">
    <property type="entry name" value="GAF"/>
</dbReference>
<dbReference type="AlphaFoldDB" id="A0A6F8ZDE4"/>
<dbReference type="EMBL" id="LR778114">
    <property type="protein sequence ID" value="CAB1127951.1"/>
    <property type="molecule type" value="Genomic_DNA"/>
</dbReference>
<feature type="domain" description="GGDEF" evidence="1">
    <location>
        <begin position="529"/>
        <end position="665"/>
    </location>
</feature>
<dbReference type="Gene3D" id="3.30.450.40">
    <property type="match status" value="2"/>
</dbReference>
<keyword evidence="3" id="KW-1185">Reference proteome</keyword>
<dbReference type="CDD" id="cd01949">
    <property type="entry name" value="GGDEF"/>
    <property type="match status" value="1"/>
</dbReference>
<accession>A0A6F8ZDE4</accession>
<keyword evidence="2" id="KW-0808">Transferase</keyword>
<sequence>MAKDLAGETWPWEHLLAAWRALGEEAADEAAFLARVLAVLVDGRRVRAAWVEAAGSGGVMAAAGEPLPVAGADVRSWPVGGPEGATPWRLQMAFAEAGVPDAGLAGFYGEWAQALGRALARREHERRRRRLEALYAALAALGEWFADHCERCRAPVPHPLLDQLTRTLAGVGFPSVSLRVPQGARLVPVATAGAAGPLVARLPLGTGPGGCSAPVRAWSTGATAVSSDWTQEPLLRCPALAPWRDRLAAAGVGGLIAVPVIVEGEHWGLLCVCTGEGAGLSAEEITLVERAARFLGLALEWARSQETLARAHERTRRAERLYRAMLHGSALPLRRQGERALLRRICRDLVSSRIFTAAWVGRPGEDGRFRYLAAAGAGSQALQQLRITVRDEATGGALASRAWRSGRIVYNNRHRADPALAPWADFLARYRWESAAAVPIRRGGIIWGVLAVAAARPDVMDRTTLSFLSRVAELAGNALDQADLEARLNRELEHQAWLATHDPLTGLGNRALLSQELPRALARSLRQGTSLALGLLDLDGFKAVNDRLGHAGGDRLLQVVAQRLQAAVRASDLVVRLGGDEFVVLWEGITGPDDLPELVARLETGVGQPVVIGADRVQIGFSLGATCFPADPEDGDALLRHADWALYRAKAAKGRLGPRWRLYGRDTGTWEGEAGKA</sequence>
<dbReference type="NCBIfam" id="TIGR00254">
    <property type="entry name" value="GGDEF"/>
    <property type="match status" value="1"/>
</dbReference>
<gene>
    <name evidence="2" type="ORF">R50_0445</name>
</gene>
<dbReference type="EC" id="2.7.7.65" evidence="2"/>
<proteinExistence type="predicted"/>
<dbReference type="PANTHER" id="PTHR46663:SF2">
    <property type="entry name" value="GGDEF DOMAIN-CONTAINING PROTEIN"/>
    <property type="match status" value="1"/>
</dbReference>
<dbReference type="Pfam" id="PF01590">
    <property type="entry name" value="GAF"/>
    <property type="match status" value="1"/>
</dbReference>
<dbReference type="Proteomes" id="UP000503399">
    <property type="component" value="Chromosome"/>
</dbReference>
<dbReference type="InterPro" id="IPR043128">
    <property type="entry name" value="Rev_trsase/Diguanyl_cyclase"/>
</dbReference>
<organism evidence="2 3">
    <name type="scientific">Candidatus Hydrogenisulfobacillus filiaventi</name>
    <dbReference type="NCBI Taxonomy" id="2707344"/>
    <lineage>
        <taxon>Bacteria</taxon>
        <taxon>Bacillati</taxon>
        <taxon>Bacillota</taxon>
        <taxon>Clostridia</taxon>
        <taxon>Eubacteriales</taxon>
        <taxon>Clostridiales Family XVII. Incertae Sedis</taxon>
        <taxon>Candidatus Hydrogenisulfobacillus</taxon>
    </lineage>
</organism>
<name>A0A6F8ZDE4_9FIRM</name>
<dbReference type="GO" id="GO:0052621">
    <property type="term" value="F:diguanylate cyclase activity"/>
    <property type="evidence" value="ECO:0007669"/>
    <property type="project" value="UniProtKB-EC"/>
</dbReference>
<dbReference type="Pfam" id="PF13185">
    <property type="entry name" value="GAF_2"/>
    <property type="match status" value="1"/>
</dbReference>
<dbReference type="Gene3D" id="3.30.70.270">
    <property type="match status" value="1"/>
</dbReference>
<dbReference type="PROSITE" id="PS50887">
    <property type="entry name" value="GGDEF"/>
    <property type="match status" value="1"/>
</dbReference>
<evidence type="ECO:0000313" key="2">
    <source>
        <dbReference type="EMBL" id="CAB1127951.1"/>
    </source>
</evidence>
<evidence type="ECO:0000313" key="3">
    <source>
        <dbReference type="Proteomes" id="UP000503399"/>
    </source>
</evidence>
<dbReference type="InterPro" id="IPR052163">
    <property type="entry name" value="DGC-Regulatory_Protein"/>
</dbReference>
<reference evidence="2 3" key="1">
    <citation type="submission" date="2020-02" db="EMBL/GenBank/DDBJ databases">
        <authorList>
            <person name="Hogendoorn C."/>
        </authorList>
    </citation>
    <scope>NUCLEOTIDE SEQUENCE [LARGE SCALE GENOMIC DNA]</scope>
    <source>
        <strain evidence="2">R501</strain>
    </source>
</reference>
<dbReference type="KEGG" id="hfv:R50_0445"/>
<evidence type="ECO:0000259" key="1">
    <source>
        <dbReference type="PROSITE" id="PS50887"/>
    </source>
</evidence>
<dbReference type="InterPro" id="IPR029787">
    <property type="entry name" value="Nucleotide_cyclase"/>
</dbReference>
<dbReference type="SMART" id="SM00065">
    <property type="entry name" value="GAF"/>
    <property type="match status" value="2"/>
</dbReference>
<dbReference type="SMART" id="SM00267">
    <property type="entry name" value="GGDEF"/>
    <property type="match status" value="1"/>
</dbReference>
<keyword evidence="2" id="KW-0548">Nucleotidyltransferase</keyword>
<dbReference type="SUPFAM" id="SSF55073">
    <property type="entry name" value="Nucleotide cyclase"/>
    <property type="match status" value="1"/>
</dbReference>